<gene>
    <name evidence="1" type="ORF">EG328_003902</name>
</gene>
<accession>A0A8H3UNY9</accession>
<sequence length="260" mass="29198">MSATVPKKTAAIIYNSGLPEPLGGLGAYIASQQVANSVSDLNPILVDLNSFSLQHPSDISPDVKNKQLAEAAPVYNHQAFQNAMSLHSGYFFVFPGHVWAHTRLIKQMVSLLPRHVYANKPTAVVTYTREDTRPWHRNQTNNSYQHVPRNSAAMMAEFLSQLATPEDTDLLSSPRSRSTRNYPTAVRRRGFKMVQLPLEYDSQPVAWPEFTFFWDLWDAFPSTNPIWPGGNQDESWEASGWGKCTTVGNIMMKTIEPTKS</sequence>
<name>A0A8H3UNY9_VENIN</name>
<dbReference type="Proteomes" id="UP000447873">
    <property type="component" value="Unassembled WGS sequence"/>
</dbReference>
<dbReference type="AlphaFoldDB" id="A0A8H3UNY9"/>
<reference evidence="1 2" key="1">
    <citation type="submission" date="2018-12" db="EMBL/GenBank/DDBJ databases">
        <title>Venturia inaequalis Genome Resource.</title>
        <authorList>
            <person name="Lichtner F.J."/>
        </authorList>
    </citation>
    <scope>NUCLEOTIDE SEQUENCE [LARGE SCALE GENOMIC DNA]</scope>
    <source>
        <strain evidence="1 2">120213</strain>
    </source>
</reference>
<dbReference type="EMBL" id="WNWS01000220">
    <property type="protein sequence ID" value="KAE9974387.1"/>
    <property type="molecule type" value="Genomic_DNA"/>
</dbReference>
<evidence type="ECO:0000313" key="2">
    <source>
        <dbReference type="Proteomes" id="UP000447873"/>
    </source>
</evidence>
<organism evidence="1 2">
    <name type="scientific">Venturia inaequalis</name>
    <name type="common">Apple scab fungus</name>
    <dbReference type="NCBI Taxonomy" id="5025"/>
    <lineage>
        <taxon>Eukaryota</taxon>
        <taxon>Fungi</taxon>
        <taxon>Dikarya</taxon>
        <taxon>Ascomycota</taxon>
        <taxon>Pezizomycotina</taxon>
        <taxon>Dothideomycetes</taxon>
        <taxon>Pleosporomycetidae</taxon>
        <taxon>Venturiales</taxon>
        <taxon>Venturiaceae</taxon>
        <taxon>Venturia</taxon>
    </lineage>
</organism>
<proteinExistence type="predicted"/>
<evidence type="ECO:0000313" key="1">
    <source>
        <dbReference type="EMBL" id="KAE9974387.1"/>
    </source>
</evidence>
<protein>
    <submittedName>
        <fullName evidence="1">Uncharacterized protein</fullName>
    </submittedName>
</protein>
<comment type="caution">
    <text evidence="1">The sequence shown here is derived from an EMBL/GenBank/DDBJ whole genome shotgun (WGS) entry which is preliminary data.</text>
</comment>